<comment type="similarity">
    <text evidence="2">Belongs to the binding-protein-dependent transport system permease family. CysTW subfamily.</text>
</comment>
<proteinExistence type="inferred from homology"/>
<comment type="caution">
    <text evidence="10">The sequence shown here is derived from an EMBL/GenBank/DDBJ whole genome shotgun (WGS) entry which is preliminary data.</text>
</comment>
<dbReference type="PANTHER" id="PTHR30450">
    <property type="entry name" value="ABC TRANSPORTER PERMEASE"/>
    <property type="match status" value="1"/>
</dbReference>
<evidence type="ECO:0000256" key="1">
    <source>
        <dbReference type="ARBA" id="ARBA00004651"/>
    </source>
</evidence>
<dbReference type="Pfam" id="PF00528">
    <property type="entry name" value="BPD_transp_1"/>
    <property type="match status" value="1"/>
</dbReference>
<dbReference type="RefSeq" id="WP_086656385.1">
    <property type="nucleotide sequence ID" value="NZ_BLJP01000014.1"/>
</dbReference>
<dbReference type="InterPro" id="IPR035906">
    <property type="entry name" value="MetI-like_sf"/>
</dbReference>
<comment type="subcellular location">
    <subcellularLocation>
        <location evidence="1 8">Cell membrane</location>
        <topology evidence="1 8">Multi-pass membrane protein</topology>
    </subcellularLocation>
</comment>
<evidence type="ECO:0000256" key="5">
    <source>
        <dbReference type="ARBA" id="ARBA00022692"/>
    </source>
</evidence>
<evidence type="ECO:0000259" key="9">
    <source>
        <dbReference type="PROSITE" id="PS50928"/>
    </source>
</evidence>
<gene>
    <name evidence="10" type="primary">metI</name>
    <name evidence="10" type="ORF">DmAi_25950</name>
</gene>
<evidence type="ECO:0000256" key="3">
    <source>
        <dbReference type="ARBA" id="ARBA00022448"/>
    </source>
</evidence>
<dbReference type="GO" id="GO:0005886">
    <property type="term" value="C:plasma membrane"/>
    <property type="evidence" value="ECO:0007669"/>
    <property type="project" value="UniProtKB-SubCell"/>
</dbReference>
<feature type="transmembrane region" description="Helical" evidence="8">
    <location>
        <begin position="20"/>
        <end position="43"/>
    </location>
</feature>
<feature type="transmembrane region" description="Helical" evidence="8">
    <location>
        <begin position="158"/>
        <end position="177"/>
    </location>
</feature>
<evidence type="ECO:0000256" key="8">
    <source>
        <dbReference type="RuleBase" id="RU363032"/>
    </source>
</evidence>
<evidence type="ECO:0000313" key="10">
    <source>
        <dbReference type="EMBL" id="GFE94536.1"/>
    </source>
</evidence>
<feature type="transmembrane region" description="Helical" evidence="8">
    <location>
        <begin position="189"/>
        <end position="211"/>
    </location>
</feature>
<feature type="transmembrane region" description="Helical" evidence="8">
    <location>
        <begin position="82"/>
        <end position="105"/>
    </location>
</feature>
<organism evidence="10 11">
    <name type="scientific">Acetobacter persici</name>
    <dbReference type="NCBI Taxonomy" id="1076596"/>
    <lineage>
        <taxon>Bacteria</taxon>
        <taxon>Pseudomonadati</taxon>
        <taxon>Pseudomonadota</taxon>
        <taxon>Alphaproteobacteria</taxon>
        <taxon>Acetobacterales</taxon>
        <taxon>Acetobacteraceae</taxon>
        <taxon>Acetobacter</taxon>
    </lineage>
</organism>
<dbReference type="InterPro" id="IPR051322">
    <property type="entry name" value="AA_ABC_Transporter_Permease"/>
</dbReference>
<evidence type="ECO:0000256" key="7">
    <source>
        <dbReference type="ARBA" id="ARBA00023136"/>
    </source>
</evidence>
<dbReference type="OrthoDB" id="9793490at2"/>
<dbReference type="Gene3D" id="1.10.3720.10">
    <property type="entry name" value="MetI-like"/>
    <property type="match status" value="1"/>
</dbReference>
<accession>A0A6V8ID99</accession>
<dbReference type="FunFam" id="1.10.3720.10:FF:000002">
    <property type="entry name" value="D-methionine ABC transporter permease MetI"/>
    <property type="match status" value="1"/>
</dbReference>
<keyword evidence="7 8" id="KW-0472">Membrane</keyword>
<keyword evidence="5 8" id="KW-0812">Transmembrane</keyword>
<dbReference type="AlphaFoldDB" id="A0A6V8ID99"/>
<protein>
    <submittedName>
        <fullName evidence="10">Metal ABC transporter permease</fullName>
    </submittedName>
</protein>
<keyword evidence="4" id="KW-1003">Cell membrane</keyword>
<evidence type="ECO:0000256" key="2">
    <source>
        <dbReference type="ARBA" id="ARBA00007069"/>
    </source>
</evidence>
<dbReference type="GO" id="GO:0048473">
    <property type="term" value="P:D-methionine transmembrane transport"/>
    <property type="evidence" value="ECO:0007669"/>
    <property type="project" value="TreeGrafter"/>
</dbReference>
<dbReference type="Proteomes" id="UP000548726">
    <property type="component" value="Unassembled WGS sequence"/>
</dbReference>
<dbReference type="EMBL" id="BLJP01000014">
    <property type="protein sequence ID" value="GFE94536.1"/>
    <property type="molecule type" value="Genomic_DNA"/>
</dbReference>
<dbReference type="PROSITE" id="PS50928">
    <property type="entry name" value="ABC_TM1"/>
    <property type="match status" value="1"/>
</dbReference>
<name>A0A6V8ID99_9PROT</name>
<evidence type="ECO:0000256" key="6">
    <source>
        <dbReference type="ARBA" id="ARBA00022989"/>
    </source>
</evidence>
<dbReference type="InterPro" id="IPR000515">
    <property type="entry name" value="MetI-like"/>
</dbReference>
<feature type="transmembrane region" description="Helical" evidence="8">
    <location>
        <begin position="55"/>
        <end position="76"/>
    </location>
</feature>
<keyword evidence="11" id="KW-1185">Reference proteome</keyword>
<reference evidence="10 11" key="1">
    <citation type="journal article" date="2020" name="Cell Rep.">
        <title>Local necrotic cells trigger systemic immune activation via gut microbiome dysbiosis in Drosophila.</title>
        <authorList>
            <person name="Kosakamoto H."/>
            <person name="Yamauchi T."/>
            <person name="Akuzawa-Tokita Y."/>
            <person name="Nishimura K."/>
            <person name="Soga T."/>
            <person name="Murakami T."/>
            <person name="Mori H."/>
            <person name="Yamamoto K."/>
            <person name="Miyazaki R."/>
            <person name="Koto A."/>
            <person name="Miura M."/>
            <person name="Obata F."/>
        </authorList>
    </citation>
    <scope>NUCLEOTIDE SEQUENCE [LARGE SCALE GENOMIC DNA]</scope>
    <source>
        <strain evidence="10 11">Ai</strain>
    </source>
</reference>
<evidence type="ECO:0000256" key="4">
    <source>
        <dbReference type="ARBA" id="ARBA00022475"/>
    </source>
</evidence>
<dbReference type="SUPFAM" id="SSF161098">
    <property type="entry name" value="MetI-like"/>
    <property type="match status" value="1"/>
</dbReference>
<evidence type="ECO:0000313" key="11">
    <source>
        <dbReference type="Proteomes" id="UP000548726"/>
    </source>
</evidence>
<dbReference type="CDD" id="cd06261">
    <property type="entry name" value="TM_PBP2"/>
    <property type="match status" value="1"/>
</dbReference>
<dbReference type="PANTHER" id="PTHR30450:SF1">
    <property type="entry name" value="D-METHIONINE TRANSPORT SYSTEM PERMEASE PROTEIN METI-RELATED"/>
    <property type="match status" value="1"/>
</dbReference>
<sequence length="222" mass="23381">MSHQVFDLFLKATLATLEMVFASAAIAVIFGLPLALLLTVTAPNGLWPSPVIRKGLGFIIDLTRAVPFIILLVLLIPFTRLLVGTALGTGAAIVPLSVTAIPYFARIAEVSLKDVDPALIEAIRSMGATRLKVIWSVLLPEALPGLISGLTVTVVTLISASAMAGVVGAGGLGDLAIRYGYQRFNTGMMLWIVGILVLITIIVQVSGNFVAAKLRACLEIYG</sequence>
<feature type="domain" description="ABC transmembrane type-1" evidence="9">
    <location>
        <begin position="13"/>
        <end position="207"/>
    </location>
</feature>
<keyword evidence="3 8" id="KW-0813">Transport</keyword>
<keyword evidence="6 8" id="KW-1133">Transmembrane helix</keyword>